<organism evidence="10 11">
    <name type="scientific">Falsibacillus pallidus</name>
    <dbReference type="NCBI Taxonomy" id="493781"/>
    <lineage>
        <taxon>Bacteria</taxon>
        <taxon>Bacillati</taxon>
        <taxon>Bacillota</taxon>
        <taxon>Bacilli</taxon>
        <taxon>Bacillales</taxon>
        <taxon>Bacillaceae</taxon>
        <taxon>Falsibacillus</taxon>
    </lineage>
</organism>
<dbReference type="GO" id="GO:0003700">
    <property type="term" value="F:DNA-binding transcription factor activity"/>
    <property type="evidence" value="ECO:0007669"/>
    <property type="project" value="InterPro"/>
</dbReference>
<dbReference type="FunFam" id="1.10.10.10:FF:000163">
    <property type="entry name" value="MarR family transcriptional regulator"/>
    <property type="match status" value="1"/>
</dbReference>
<comment type="subcellular location">
    <subcellularLocation>
        <location evidence="1">Cytoplasm</location>
    </subcellularLocation>
</comment>
<evidence type="ECO:0000256" key="5">
    <source>
        <dbReference type="ARBA" id="ARBA00023163"/>
    </source>
</evidence>
<keyword evidence="2" id="KW-0963">Cytoplasm</keyword>
<evidence type="ECO:0000256" key="8">
    <source>
        <dbReference type="ARBA" id="ARBA00047207"/>
    </source>
</evidence>
<dbReference type="SMART" id="SM00347">
    <property type="entry name" value="HTH_MARR"/>
    <property type="match status" value="1"/>
</dbReference>
<dbReference type="InterPro" id="IPR055166">
    <property type="entry name" value="Transc_reg_Sar_Rot_HTH"/>
</dbReference>
<dbReference type="GO" id="GO:0003677">
    <property type="term" value="F:DNA binding"/>
    <property type="evidence" value="ECO:0007669"/>
    <property type="project" value="UniProtKB-KW"/>
</dbReference>
<dbReference type="Pfam" id="PF22381">
    <property type="entry name" value="Staph_reg_Sar_Rot"/>
    <property type="match status" value="1"/>
</dbReference>
<name>A0A370GF66_9BACI</name>
<comment type="similarity">
    <text evidence="6">Belongs to the SarZ family.</text>
</comment>
<evidence type="ECO:0000259" key="9">
    <source>
        <dbReference type="PROSITE" id="PS50995"/>
    </source>
</evidence>
<dbReference type="RefSeq" id="WP_114745705.1">
    <property type="nucleotide sequence ID" value="NZ_QQAY01000005.1"/>
</dbReference>
<keyword evidence="4" id="KW-0238">DNA-binding</keyword>
<evidence type="ECO:0000256" key="1">
    <source>
        <dbReference type="ARBA" id="ARBA00004496"/>
    </source>
</evidence>
<dbReference type="InterPro" id="IPR036388">
    <property type="entry name" value="WH-like_DNA-bd_sf"/>
</dbReference>
<dbReference type="PROSITE" id="PS50995">
    <property type="entry name" value="HTH_MARR_2"/>
    <property type="match status" value="1"/>
</dbReference>
<evidence type="ECO:0000313" key="10">
    <source>
        <dbReference type="EMBL" id="RDI42327.1"/>
    </source>
</evidence>
<gene>
    <name evidence="10" type="ORF">DFR59_105168</name>
</gene>
<reference evidence="10 11" key="1">
    <citation type="submission" date="2018-07" db="EMBL/GenBank/DDBJ databases">
        <title>Genomic Encyclopedia of Type Strains, Phase IV (KMG-IV): sequencing the most valuable type-strain genomes for metagenomic binning, comparative biology and taxonomic classification.</title>
        <authorList>
            <person name="Goeker M."/>
        </authorList>
    </citation>
    <scope>NUCLEOTIDE SEQUENCE [LARGE SCALE GENOMIC DNA]</scope>
    <source>
        <strain evidence="10 11">DSM 25281</strain>
    </source>
</reference>
<evidence type="ECO:0000256" key="3">
    <source>
        <dbReference type="ARBA" id="ARBA00023015"/>
    </source>
</evidence>
<keyword evidence="3" id="KW-0805">Transcription regulation</keyword>
<dbReference type="InterPro" id="IPR000835">
    <property type="entry name" value="HTH_MarR-typ"/>
</dbReference>
<dbReference type="OrthoDB" id="9806864at2"/>
<dbReference type="PANTHER" id="PTHR42756:SF1">
    <property type="entry name" value="TRANSCRIPTIONAL REPRESSOR OF EMRAB OPERON"/>
    <property type="match status" value="1"/>
</dbReference>
<dbReference type="PANTHER" id="PTHR42756">
    <property type="entry name" value="TRANSCRIPTIONAL REGULATOR, MARR"/>
    <property type="match status" value="1"/>
</dbReference>
<keyword evidence="5" id="KW-0804">Transcription</keyword>
<dbReference type="InterPro" id="IPR036390">
    <property type="entry name" value="WH_DNA-bd_sf"/>
</dbReference>
<feature type="domain" description="HTH marR-type" evidence="9">
    <location>
        <begin position="9"/>
        <end position="139"/>
    </location>
</feature>
<evidence type="ECO:0000313" key="11">
    <source>
        <dbReference type="Proteomes" id="UP000255326"/>
    </source>
</evidence>
<dbReference type="Proteomes" id="UP000255326">
    <property type="component" value="Unassembled WGS sequence"/>
</dbReference>
<dbReference type="EMBL" id="QQAY01000005">
    <property type="protein sequence ID" value="RDI42327.1"/>
    <property type="molecule type" value="Genomic_DNA"/>
</dbReference>
<keyword evidence="11" id="KW-1185">Reference proteome</keyword>
<dbReference type="Gene3D" id="1.10.10.10">
    <property type="entry name" value="Winged helix-like DNA-binding domain superfamily/Winged helix DNA-binding domain"/>
    <property type="match status" value="1"/>
</dbReference>
<dbReference type="GO" id="GO:0005737">
    <property type="term" value="C:cytoplasm"/>
    <property type="evidence" value="ECO:0007669"/>
    <property type="project" value="UniProtKB-SubCell"/>
</dbReference>
<protein>
    <recommendedName>
        <fullName evidence="7">HTH-type transcriptional regulator SarZ</fullName>
    </recommendedName>
    <alternativeName>
        <fullName evidence="8">Staphylococcal accessory regulator Z</fullName>
    </alternativeName>
</protein>
<evidence type="ECO:0000256" key="6">
    <source>
        <dbReference type="ARBA" id="ARBA00046337"/>
    </source>
</evidence>
<accession>A0A370GF66</accession>
<sequence>MNSQQLKLENQICFKLYAAEREVNKIYRPILKELDITYPQYLVLLVLWETNAVSVKSLGSRLYLDSGTLTPMLKRMEQNGLIERKRSPEDERSVIISLTEKAKVMQKKAECVPNMLLKELSVSEEELKQLNAILLKLLPED</sequence>
<comment type="caution">
    <text evidence="10">The sequence shown here is derived from an EMBL/GenBank/DDBJ whole genome shotgun (WGS) entry which is preliminary data.</text>
</comment>
<evidence type="ECO:0000256" key="2">
    <source>
        <dbReference type="ARBA" id="ARBA00022490"/>
    </source>
</evidence>
<evidence type="ECO:0000256" key="7">
    <source>
        <dbReference type="ARBA" id="ARBA00047188"/>
    </source>
</evidence>
<evidence type="ECO:0000256" key="4">
    <source>
        <dbReference type="ARBA" id="ARBA00023125"/>
    </source>
</evidence>
<proteinExistence type="inferred from homology"/>
<dbReference type="PRINTS" id="PR00598">
    <property type="entry name" value="HTHMARR"/>
</dbReference>
<dbReference type="AlphaFoldDB" id="A0A370GF66"/>
<dbReference type="SUPFAM" id="SSF46785">
    <property type="entry name" value="Winged helix' DNA-binding domain"/>
    <property type="match status" value="1"/>
</dbReference>